<sequence>MILQGGGEHARVVLDCLLAQGATVLALFDPKYSGTLFGVPQRGAYDRSFHPNALALVAIGDNGVRKRVVQNTVHGFTSAVHPSVIFSPFAELGAGSMILHGAIVQAQARIGNHVIVNTGARVDHDCVIGDYVHLAPGVILCGTVQIGEGAFIGAGATIIPGKKVGAWATVGAGAVVIEDVPDYGVAVGNPARVIKINKP</sequence>
<dbReference type="InterPro" id="IPR011004">
    <property type="entry name" value="Trimer_LpxA-like_sf"/>
</dbReference>
<reference evidence="3 4" key="1">
    <citation type="submission" date="2021-01" db="EMBL/GenBank/DDBJ databases">
        <title>Chryseolinea sp. Jin1 Genome sequencing and assembly.</title>
        <authorList>
            <person name="Kim I."/>
        </authorList>
    </citation>
    <scope>NUCLEOTIDE SEQUENCE [LARGE SCALE GENOMIC DNA]</scope>
    <source>
        <strain evidence="3 4">Jin1</strain>
    </source>
</reference>
<proteinExistence type="inferred from homology"/>
<dbReference type="CDD" id="cd03360">
    <property type="entry name" value="LbH_AT_putative"/>
    <property type="match status" value="1"/>
</dbReference>
<dbReference type="InterPro" id="IPR041561">
    <property type="entry name" value="PglD_N"/>
</dbReference>
<dbReference type="InterPro" id="IPR050179">
    <property type="entry name" value="Trans_hexapeptide_repeat"/>
</dbReference>
<dbReference type="PANTHER" id="PTHR43300">
    <property type="entry name" value="ACETYLTRANSFERASE"/>
    <property type="match status" value="1"/>
</dbReference>
<dbReference type="InterPro" id="IPR020019">
    <property type="entry name" value="AcTrfase_PglD-like"/>
</dbReference>
<dbReference type="NCBIfam" id="TIGR03570">
    <property type="entry name" value="NeuD_NnaD"/>
    <property type="match status" value="1"/>
</dbReference>
<keyword evidence="4" id="KW-1185">Reference proteome</keyword>
<comment type="caution">
    <text evidence="3">The sequence shown here is derived from an EMBL/GenBank/DDBJ whole genome shotgun (WGS) entry which is preliminary data.</text>
</comment>
<dbReference type="Pfam" id="PF00132">
    <property type="entry name" value="Hexapep"/>
    <property type="match status" value="2"/>
</dbReference>
<protein>
    <submittedName>
        <fullName evidence="3">Acetyltransferase</fullName>
    </submittedName>
</protein>
<dbReference type="SUPFAM" id="SSF51161">
    <property type="entry name" value="Trimeric LpxA-like enzymes"/>
    <property type="match status" value="1"/>
</dbReference>
<evidence type="ECO:0000313" key="3">
    <source>
        <dbReference type="EMBL" id="MBL0744009.1"/>
    </source>
</evidence>
<name>A0ABS1KX77_9BACT</name>
<dbReference type="Proteomes" id="UP000613030">
    <property type="component" value="Unassembled WGS sequence"/>
</dbReference>
<gene>
    <name evidence="3" type="ORF">JI741_22440</name>
</gene>
<organism evidence="3 4">
    <name type="scientific">Chryseolinea lacunae</name>
    <dbReference type="NCBI Taxonomy" id="2801331"/>
    <lineage>
        <taxon>Bacteria</taxon>
        <taxon>Pseudomonadati</taxon>
        <taxon>Bacteroidota</taxon>
        <taxon>Cytophagia</taxon>
        <taxon>Cytophagales</taxon>
        <taxon>Fulvivirgaceae</taxon>
        <taxon>Chryseolinea</taxon>
    </lineage>
</organism>
<evidence type="ECO:0000256" key="1">
    <source>
        <dbReference type="ARBA" id="ARBA00007274"/>
    </source>
</evidence>
<dbReference type="Gene3D" id="3.40.50.20">
    <property type="match status" value="1"/>
</dbReference>
<dbReference type="Pfam" id="PF17836">
    <property type="entry name" value="PglD_N"/>
    <property type="match status" value="1"/>
</dbReference>
<evidence type="ECO:0000259" key="2">
    <source>
        <dbReference type="Pfam" id="PF17836"/>
    </source>
</evidence>
<dbReference type="PANTHER" id="PTHR43300:SF7">
    <property type="entry name" value="UDP-N-ACETYLBACILLOSAMINE N-ACETYLTRANSFERASE"/>
    <property type="match status" value="1"/>
</dbReference>
<comment type="similarity">
    <text evidence="1">Belongs to the transferase hexapeptide repeat family.</text>
</comment>
<dbReference type="InterPro" id="IPR001451">
    <property type="entry name" value="Hexapep"/>
</dbReference>
<dbReference type="Gene3D" id="2.160.10.10">
    <property type="entry name" value="Hexapeptide repeat proteins"/>
    <property type="match status" value="1"/>
</dbReference>
<accession>A0ABS1KX77</accession>
<feature type="domain" description="PglD N-terminal" evidence="2">
    <location>
        <begin position="2"/>
        <end position="70"/>
    </location>
</feature>
<dbReference type="EMBL" id="JAERRB010000009">
    <property type="protein sequence ID" value="MBL0744009.1"/>
    <property type="molecule type" value="Genomic_DNA"/>
</dbReference>
<evidence type="ECO:0000313" key="4">
    <source>
        <dbReference type="Proteomes" id="UP000613030"/>
    </source>
</evidence>